<dbReference type="InterPro" id="IPR011059">
    <property type="entry name" value="Metal-dep_hydrolase_composite"/>
</dbReference>
<dbReference type="InterPro" id="IPR006680">
    <property type="entry name" value="Amidohydro-rel"/>
</dbReference>
<dbReference type="SUPFAM" id="SSF51338">
    <property type="entry name" value="Composite domain of metallo-dependent hydrolases"/>
    <property type="match status" value="1"/>
</dbReference>
<dbReference type="Pfam" id="PF01979">
    <property type="entry name" value="Amidohydro_1"/>
    <property type="match status" value="1"/>
</dbReference>
<keyword evidence="3" id="KW-0378">Hydrolase</keyword>
<accession>A0A537KX58</accession>
<evidence type="ECO:0000313" key="3">
    <source>
        <dbReference type="EMBL" id="TMJ00332.1"/>
    </source>
</evidence>
<dbReference type="Gene3D" id="3.20.20.140">
    <property type="entry name" value="Metal-dependent hydrolases"/>
    <property type="match status" value="1"/>
</dbReference>
<dbReference type="AlphaFoldDB" id="A0A537KX58"/>
<comment type="caution">
    <text evidence="3">The sequence shown here is derived from an EMBL/GenBank/DDBJ whole genome shotgun (WGS) entry which is preliminary data.</text>
</comment>
<organism evidence="3 4">
    <name type="scientific">Candidatus Segetimicrobium genomatis</name>
    <dbReference type="NCBI Taxonomy" id="2569760"/>
    <lineage>
        <taxon>Bacteria</taxon>
        <taxon>Bacillati</taxon>
        <taxon>Candidatus Sysuimicrobiota</taxon>
        <taxon>Candidatus Sysuimicrobiia</taxon>
        <taxon>Candidatus Sysuimicrobiales</taxon>
        <taxon>Candidatus Segetimicrobiaceae</taxon>
        <taxon>Candidatus Segetimicrobium</taxon>
    </lineage>
</organism>
<proteinExistence type="predicted"/>
<dbReference type="InterPro" id="IPR020043">
    <property type="entry name" value="Deacetylase_Atu3266-like"/>
</dbReference>
<dbReference type="PANTHER" id="PTHR42717">
    <property type="entry name" value="DIHYDROOROTASE-RELATED"/>
    <property type="match status" value="1"/>
</dbReference>
<dbReference type="GO" id="GO:0019213">
    <property type="term" value="F:deacetylase activity"/>
    <property type="evidence" value="ECO:0007669"/>
    <property type="project" value="InterPro"/>
</dbReference>
<gene>
    <name evidence="3" type="ORF">E6H01_09950</name>
</gene>
<dbReference type="PANTHER" id="PTHR42717:SF1">
    <property type="entry name" value="IMIDAZOLONEPROPIONASE AND RELATED AMIDOHYDROLASES"/>
    <property type="match status" value="1"/>
</dbReference>
<evidence type="ECO:0000313" key="4">
    <source>
        <dbReference type="Proteomes" id="UP000319353"/>
    </source>
</evidence>
<dbReference type="EMBL" id="VBAL01000118">
    <property type="protein sequence ID" value="TMJ00332.1"/>
    <property type="molecule type" value="Genomic_DNA"/>
</dbReference>
<reference evidence="3 4" key="1">
    <citation type="journal article" date="2019" name="Nat. Microbiol.">
        <title>Mediterranean grassland soil C-N compound turnover is dependent on rainfall and depth, and is mediated by genomically divergent microorganisms.</title>
        <authorList>
            <person name="Diamond S."/>
            <person name="Andeer P.F."/>
            <person name="Li Z."/>
            <person name="Crits-Christoph A."/>
            <person name="Burstein D."/>
            <person name="Anantharaman K."/>
            <person name="Lane K.R."/>
            <person name="Thomas B.C."/>
            <person name="Pan C."/>
            <person name="Northen T.R."/>
            <person name="Banfield J.F."/>
        </authorList>
    </citation>
    <scope>NUCLEOTIDE SEQUENCE [LARGE SCALE GENOMIC DNA]</scope>
    <source>
        <strain evidence="3">NP_4</strain>
    </source>
</reference>
<feature type="domain" description="Amidohydrolase-related" evidence="2">
    <location>
        <begin position="116"/>
        <end position="434"/>
    </location>
</feature>
<dbReference type="SUPFAM" id="SSF51556">
    <property type="entry name" value="Metallo-dependent hydrolases"/>
    <property type="match status" value="1"/>
</dbReference>
<protein>
    <submittedName>
        <fullName evidence="3">Hydrolase</fullName>
    </submittedName>
</protein>
<evidence type="ECO:0000259" key="2">
    <source>
        <dbReference type="Pfam" id="PF01979"/>
    </source>
</evidence>
<evidence type="ECO:0000256" key="1">
    <source>
        <dbReference type="SAM" id="MobiDB-lite"/>
    </source>
</evidence>
<feature type="region of interest" description="Disordered" evidence="1">
    <location>
        <begin position="476"/>
        <end position="496"/>
    </location>
</feature>
<dbReference type="GO" id="GO:0016810">
    <property type="term" value="F:hydrolase activity, acting on carbon-nitrogen (but not peptide) bonds"/>
    <property type="evidence" value="ECO:0007669"/>
    <property type="project" value="InterPro"/>
</dbReference>
<name>A0A537KX58_9BACT</name>
<dbReference type="InterPro" id="IPR032466">
    <property type="entry name" value="Metal_Hydrolase"/>
</dbReference>
<dbReference type="Proteomes" id="UP000319353">
    <property type="component" value="Unassembled WGS sequence"/>
</dbReference>
<sequence length="496" mass="52628">MAAPGDRIVCQCGSGALHDGAGAPRFPPVGSRCTAPAAGRRQETGMTYTRAPQPITFPEMLRPDARLLIRGGRIVDPAHGVDAVKDLVIADGRVQEVADAILPERGDRIIDAAGLLVIPGLIDLHCHFHDLFDVSTMPSTEVVAHGTTVALTPGAGNTLMAPALLGAEVDRGLPLHVGCYIGAAAVLSTRASPEQLIAYFRGELPESTRLQVISRNPITNATGSLAVGLKDHMGHWILSDEDLETCFTISQQAGMLFMSHCQDPEHAERLAEASRGRRVLLTHATAAGSGSHGDAVASLQHVLALARDHKGVTVDFTTAHLRRSRGLRDGILIDARAQVTARDAIAGGRCRLLTSDGPCNATMKGFGDARENIPCLLELAEEGVVPLSDAVAMMTINPVRFAAEATGQRWWTQELGHLGAGARASVVLVEPHAQRAVMTLVEGARRRRVGQPHGSAAEGWSRGSAVVSLAVIARSEATKQSPWWGRSPRPFGPRDD</sequence>